<dbReference type="AlphaFoldDB" id="A0A0L8G9P8"/>
<name>A0A0L8G9P8_OCTBM</name>
<organism evidence="1">
    <name type="scientific">Octopus bimaculoides</name>
    <name type="common">California two-spotted octopus</name>
    <dbReference type="NCBI Taxonomy" id="37653"/>
    <lineage>
        <taxon>Eukaryota</taxon>
        <taxon>Metazoa</taxon>
        <taxon>Spiralia</taxon>
        <taxon>Lophotrochozoa</taxon>
        <taxon>Mollusca</taxon>
        <taxon>Cephalopoda</taxon>
        <taxon>Coleoidea</taxon>
        <taxon>Octopodiformes</taxon>
        <taxon>Octopoda</taxon>
        <taxon>Incirrata</taxon>
        <taxon>Octopodidae</taxon>
        <taxon>Octopus</taxon>
    </lineage>
</organism>
<accession>A0A0L8G9P8</accession>
<reference evidence="1" key="1">
    <citation type="submission" date="2015-07" db="EMBL/GenBank/DDBJ databases">
        <title>MeaNS - Measles Nucleotide Surveillance Program.</title>
        <authorList>
            <person name="Tran T."/>
            <person name="Druce J."/>
        </authorList>
    </citation>
    <scope>NUCLEOTIDE SEQUENCE</scope>
    <source>
        <strain evidence="1">UCB-OBI-ISO-001</strain>
        <tissue evidence="1">Gonad</tissue>
    </source>
</reference>
<evidence type="ECO:0000313" key="1">
    <source>
        <dbReference type="EMBL" id="KOF73280.1"/>
    </source>
</evidence>
<sequence length="58" mass="6747">MFYIQLLTFNYLIRLITPISHILNNLQKLQTKPLPLGQRCSSKPVIQDITVLTILSFF</sequence>
<gene>
    <name evidence="1" type="ORF">OCBIM_22038125mg</name>
</gene>
<proteinExistence type="predicted"/>
<dbReference type="EMBL" id="KQ423217">
    <property type="protein sequence ID" value="KOF73280.1"/>
    <property type="molecule type" value="Genomic_DNA"/>
</dbReference>
<protein>
    <submittedName>
        <fullName evidence="1">Uncharacterized protein</fullName>
    </submittedName>
</protein>